<evidence type="ECO:0000256" key="4">
    <source>
        <dbReference type="ARBA" id="ARBA00023163"/>
    </source>
</evidence>
<reference evidence="6" key="2">
    <citation type="submission" date="2020-09" db="EMBL/GenBank/DDBJ databases">
        <authorList>
            <person name="Sun Q."/>
            <person name="Zhou Y."/>
        </authorList>
    </citation>
    <scope>NUCLEOTIDE SEQUENCE</scope>
    <source>
        <strain evidence="6">CGMCC 1.15725</strain>
    </source>
</reference>
<dbReference type="Pfam" id="PF00126">
    <property type="entry name" value="HTH_1"/>
    <property type="match status" value="1"/>
</dbReference>
<dbReference type="Gene3D" id="3.40.190.10">
    <property type="entry name" value="Periplasmic binding protein-like II"/>
    <property type="match status" value="2"/>
</dbReference>
<gene>
    <name evidence="6" type="ORF">GCM10011611_17450</name>
</gene>
<dbReference type="InterPro" id="IPR005119">
    <property type="entry name" value="LysR_subst-bd"/>
</dbReference>
<dbReference type="SUPFAM" id="SSF46785">
    <property type="entry name" value="Winged helix' DNA-binding domain"/>
    <property type="match status" value="1"/>
</dbReference>
<dbReference type="Pfam" id="PF03466">
    <property type="entry name" value="LysR_substrate"/>
    <property type="match status" value="1"/>
</dbReference>
<evidence type="ECO:0000256" key="3">
    <source>
        <dbReference type="ARBA" id="ARBA00023125"/>
    </source>
</evidence>
<dbReference type="InterPro" id="IPR036390">
    <property type="entry name" value="WH_DNA-bd_sf"/>
</dbReference>
<proteinExistence type="inferred from homology"/>
<dbReference type="PROSITE" id="PS50931">
    <property type="entry name" value="HTH_LYSR"/>
    <property type="match status" value="1"/>
</dbReference>
<name>A0A8J2YS52_9PROT</name>
<reference evidence="6" key="1">
    <citation type="journal article" date="2014" name="Int. J. Syst. Evol. Microbiol.">
        <title>Complete genome sequence of Corynebacterium casei LMG S-19264T (=DSM 44701T), isolated from a smear-ripened cheese.</title>
        <authorList>
            <consortium name="US DOE Joint Genome Institute (JGI-PGF)"/>
            <person name="Walter F."/>
            <person name="Albersmeier A."/>
            <person name="Kalinowski J."/>
            <person name="Ruckert C."/>
        </authorList>
    </citation>
    <scope>NUCLEOTIDE SEQUENCE</scope>
    <source>
        <strain evidence="6">CGMCC 1.15725</strain>
    </source>
</reference>
<dbReference type="Proteomes" id="UP000646365">
    <property type="component" value="Unassembled WGS sequence"/>
</dbReference>
<dbReference type="InterPro" id="IPR036388">
    <property type="entry name" value="WH-like_DNA-bd_sf"/>
</dbReference>
<dbReference type="PANTHER" id="PTHR30579">
    <property type="entry name" value="TRANSCRIPTIONAL REGULATOR"/>
    <property type="match status" value="1"/>
</dbReference>
<comment type="caution">
    <text evidence="6">The sequence shown here is derived from an EMBL/GenBank/DDBJ whole genome shotgun (WGS) entry which is preliminary data.</text>
</comment>
<keyword evidence="2" id="KW-0805">Transcription regulation</keyword>
<dbReference type="InterPro" id="IPR000847">
    <property type="entry name" value="LysR_HTH_N"/>
</dbReference>
<feature type="domain" description="HTH lysR-type" evidence="5">
    <location>
        <begin position="7"/>
        <end position="64"/>
    </location>
</feature>
<dbReference type="AlphaFoldDB" id="A0A8J2YS52"/>
<dbReference type="EMBL" id="BMJQ01000004">
    <property type="protein sequence ID" value="GGF12343.1"/>
    <property type="molecule type" value="Genomic_DNA"/>
</dbReference>
<dbReference type="InterPro" id="IPR050176">
    <property type="entry name" value="LTTR"/>
</dbReference>
<dbReference type="Gene3D" id="1.10.10.10">
    <property type="entry name" value="Winged helix-like DNA-binding domain superfamily/Winged helix DNA-binding domain"/>
    <property type="match status" value="1"/>
</dbReference>
<sequence length="295" mass="31487">MVARINLDMDILRTLVTAEQLGGFNRAADRIGRSQSAVSQQIRRLEEQVGETLYRKSGRGLAMTEAGDVMLAYARRMLELNDEAVAAVRGVAVDGAVRFGLPSDLAETWLSTTLGRFKRAHPAVLIEAVVDRNAVLLDDLDKGRLDLALVFGGEARSDAQHLATLPMRWIGPAKGEPIYAPGEALPLVMYGPPCFFRQAGIDALDRAGMPWRTAFTSTSLHGLWAAVDAGLGVTLRTAAGLPDSLVVLGEQAGLPAVPTIALCLHDAGRPLSPAAGRLKEILLDTLVQNLPGLTP</sequence>
<keyword evidence="3" id="KW-0238">DNA-binding</keyword>
<keyword evidence="7" id="KW-1185">Reference proteome</keyword>
<evidence type="ECO:0000313" key="6">
    <source>
        <dbReference type="EMBL" id="GGF12343.1"/>
    </source>
</evidence>
<comment type="similarity">
    <text evidence="1">Belongs to the LysR transcriptional regulatory family.</text>
</comment>
<protein>
    <submittedName>
        <fullName evidence="6">LysR family transcriptional regulator</fullName>
    </submittedName>
</protein>
<evidence type="ECO:0000259" key="5">
    <source>
        <dbReference type="PROSITE" id="PS50931"/>
    </source>
</evidence>
<dbReference type="PRINTS" id="PR00039">
    <property type="entry name" value="HTHLYSR"/>
</dbReference>
<evidence type="ECO:0000256" key="1">
    <source>
        <dbReference type="ARBA" id="ARBA00009437"/>
    </source>
</evidence>
<keyword evidence="4" id="KW-0804">Transcription</keyword>
<accession>A0A8J2YS52</accession>
<dbReference type="RefSeq" id="WP_229743589.1">
    <property type="nucleotide sequence ID" value="NZ_BMJQ01000004.1"/>
</dbReference>
<dbReference type="GO" id="GO:0003677">
    <property type="term" value="F:DNA binding"/>
    <property type="evidence" value="ECO:0007669"/>
    <property type="project" value="UniProtKB-KW"/>
</dbReference>
<dbReference type="PANTHER" id="PTHR30579:SF7">
    <property type="entry name" value="HTH-TYPE TRANSCRIPTIONAL REGULATOR LRHA-RELATED"/>
    <property type="match status" value="1"/>
</dbReference>
<evidence type="ECO:0000256" key="2">
    <source>
        <dbReference type="ARBA" id="ARBA00023015"/>
    </source>
</evidence>
<dbReference type="SUPFAM" id="SSF53850">
    <property type="entry name" value="Periplasmic binding protein-like II"/>
    <property type="match status" value="1"/>
</dbReference>
<organism evidence="6 7">
    <name type="scientific">Aliidongia dinghuensis</name>
    <dbReference type="NCBI Taxonomy" id="1867774"/>
    <lineage>
        <taxon>Bacteria</taxon>
        <taxon>Pseudomonadati</taxon>
        <taxon>Pseudomonadota</taxon>
        <taxon>Alphaproteobacteria</taxon>
        <taxon>Rhodospirillales</taxon>
        <taxon>Dongiaceae</taxon>
        <taxon>Aliidongia</taxon>
    </lineage>
</organism>
<dbReference type="GO" id="GO:0003700">
    <property type="term" value="F:DNA-binding transcription factor activity"/>
    <property type="evidence" value="ECO:0007669"/>
    <property type="project" value="InterPro"/>
</dbReference>
<evidence type="ECO:0000313" key="7">
    <source>
        <dbReference type="Proteomes" id="UP000646365"/>
    </source>
</evidence>